<evidence type="ECO:0000313" key="6">
    <source>
        <dbReference type="EMBL" id="CAD7591795.1"/>
    </source>
</evidence>
<keyword evidence="2" id="KW-0507">mRNA processing</keyword>
<dbReference type="AlphaFoldDB" id="A0A7R9PKL1"/>
<dbReference type="InterPro" id="IPR000467">
    <property type="entry name" value="G_patch_dom"/>
</dbReference>
<gene>
    <name evidence="6" type="ORF">TGEB3V08_LOCUS4707</name>
</gene>
<protein>
    <recommendedName>
        <fullName evidence="5">G-patch domain-containing protein</fullName>
    </recommendedName>
</protein>
<dbReference type="PANTHER" id="PTHR23340:SF0">
    <property type="entry name" value="SURP AND G-PATCH DOMAIN-CONTAINING PROTEIN 1 ISOFORM X1"/>
    <property type="match status" value="1"/>
</dbReference>
<keyword evidence="4" id="KW-0539">Nucleus</keyword>
<dbReference type="PANTHER" id="PTHR23340">
    <property type="entry name" value="ARGININE/SERINE RICH SPLICING FACTOR SF4/14"/>
    <property type="match status" value="1"/>
</dbReference>
<evidence type="ECO:0000259" key="5">
    <source>
        <dbReference type="PROSITE" id="PS50174"/>
    </source>
</evidence>
<keyword evidence="3" id="KW-0508">mRNA splicing</keyword>
<name>A0A7R9PKL1_TIMGE</name>
<accession>A0A7R9PKL1</accession>
<reference evidence="6" key="1">
    <citation type="submission" date="2020-11" db="EMBL/GenBank/DDBJ databases">
        <authorList>
            <person name="Tran Van P."/>
        </authorList>
    </citation>
    <scope>NUCLEOTIDE SEQUENCE</scope>
</reference>
<feature type="domain" description="G-patch" evidence="5">
    <location>
        <begin position="110"/>
        <end position="157"/>
    </location>
</feature>
<dbReference type="PROSITE" id="PS50174">
    <property type="entry name" value="G_PATCH"/>
    <property type="match status" value="1"/>
</dbReference>
<evidence type="ECO:0000256" key="3">
    <source>
        <dbReference type="ARBA" id="ARBA00023187"/>
    </source>
</evidence>
<organism evidence="6">
    <name type="scientific">Timema genevievae</name>
    <name type="common">Walking stick</name>
    <dbReference type="NCBI Taxonomy" id="629358"/>
    <lineage>
        <taxon>Eukaryota</taxon>
        <taxon>Metazoa</taxon>
        <taxon>Ecdysozoa</taxon>
        <taxon>Arthropoda</taxon>
        <taxon>Hexapoda</taxon>
        <taxon>Insecta</taxon>
        <taxon>Pterygota</taxon>
        <taxon>Neoptera</taxon>
        <taxon>Polyneoptera</taxon>
        <taxon>Phasmatodea</taxon>
        <taxon>Timematodea</taxon>
        <taxon>Timematoidea</taxon>
        <taxon>Timematidae</taxon>
        <taxon>Timema</taxon>
    </lineage>
</organism>
<evidence type="ECO:0000256" key="4">
    <source>
        <dbReference type="ARBA" id="ARBA00023242"/>
    </source>
</evidence>
<dbReference type="EMBL" id="OE840646">
    <property type="protein sequence ID" value="CAD7591795.1"/>
    <property type="molecule type" value="Genomic_DNA"/>
</dbReference>
<dbReference type="Pfam" id="PF01585">
    <property type="entry name" value="G-patch"/>
    <property type="match status" value="1"/>
</dbReference>
<evidence type="ECO:0000256" key="2">
    <source>
        <dbReference type="ARBA" id="ARBA00022664"/>
    </source>
</evidence>
<dbReference type="GO" id="GO:0003723">
    <property type="term" value="F:RNA binding"/>
    <property type="evidence" value="ECO:0007669"/>
    <property type="project" value="TreeGrafter"/>
</dbReference>
<dbReference type="GO" id="GO:0005654">
    <property type="term" value="C:nucleoplasm"/>
    <property type="evidence" value="ECO:0007669"/>
    <property type="project" value="TreeGrafter"/>
</dbReference>
<evidence type="ECO:0000256" key="1">
    <source>
        <dbReference type="ARBA" id="ARBA00004123"/>
    </source>
</evidence>
<sequence>MLLPTINLLYQDMMRKKQELEQLQRAGKFKYEYDSDEETEGGTWEHRLRHAEMEATELWADELTKKAEGKHHIGDFLPPDELERFMEKYTALKDGRTPDLSDYKEFKLKEDNIGFQMLQKLGWTEGQGLGSDGSGIVDPVNKASTRPDNQGLGLDRPDDVLKGDDEYDAYRKRMMLAYRFRPNPLSDYDIAYSILFFVNIRAYL</sequence>
<dbReference type="InterPro" id="IPR040169">
    <property type="entry name" value="SUGP1/2"/>
</dbReference>
<dbReference type="GO" id="GO:0006397">
    <property type="term" value="P:mRNA processing"/>
    <property type="evidence" value="ECO:0007669"/>
    <property type="project" value="UniProtKB-KW"/>
</dbReference>
<proteinExistence type="predicted"/>
<comment type="subcellular location">
    <subcellularLocation>
        <location evidence="1">Nucleus</location>
    </subcellularLocation>
</comment>
<dbReference type="SMART" id="SM00443">
    <property type="entry name" value="G_patch"/>
    <property type="match status" value="1"/>
</dbReference>
<dbReference type="GO" id="GO:0008380">
    <property type="term" value="P:RNA splicing"/>
    <property type="evidence" value="ECO:0007669"/>
    <property type="project" value="UniProtKB-KW"/>
</dbReference>